<dbReference type="InterPro" id="IPR000715">
    <property type="entry name" value="Glycosyl_transferase_4"/>
</dbReference>
<dbReference type="Proteomes" id="UP000809273">
    <property type="component" value="Unassembled WGS sequence"/>
</dbReference>
<dbReference type="NCBIfam" id="TIGR00445">
    <property type="entry name" value="mraY"/>
    <property type="match status" value="1"/>
</dbReference>
<keyword evidence="3 7" id="KW-0808">Transferase</keyword>
<comment type="cofactor">
    <cofactor evidence="7 9">
        <name>Mg(2+)</name>
        <dbReference type="ChEBI" id="CHEBI:18420"/>
    </cofactor>
</comment>
<feature type="binding site" evidence="9">
    <location>
        <position position="269"/>
    </location>
    <ligand>
        <name>Mg(2+)</name>
        <dbReference type="ChEBI" id="CHEBI:18420"/>
    </ligand>
</feature>
<dbReference type="PROSITE" id="PS01347">
    <property type="entry name" value="MRAY_1"/>
    <property type="match status" value="1"/>
</dbReference>
<dbReference type="GO" id="GO:0008360">
    <property type="term" value="P:regulation of cell shape"/>
    <property type="evidence" value="ECO:0007669"/>
    <property type="project" value="UniProtKB-KW"/>
</dbReference>
<evidence type="ECO:0000256" key="3">
    <source>
        <dbReference type="ARBA" id="ARBA00022679"/>
    </source>
</evidence>
<feature type="transmembrane region" description="Helical" evidence="7">
    <location>
        <begin position="138"/>
        <end position="155"/>
    </location>
</feature>
<evidence type="ECO:0000256" key="5">
    <source>
        <dbReference type="ARBA" id="ARBA00022989"/>
    </source>
</evidence>
<sequence>MIYHLSIWLSSLYPNYASFFNLFRYISFRSIYAALTALLLCLILGPWIVRKLSELQVGQPIRDDGPSTHLIKEGTPTMGGLLIIASMTVSVFLWSDITNFYVILVMIVTLTYALIGFIDDYRKQIKKDSRGLPGRYKLFWQIMVGILVGIMLYLAPNFNTELAVPFFKNIRPDLSWFYIPFAIFIIVGTSNAVNLTDGLDGLAIGPVVVVATTYLFFSYFTGNIKIADYLLIHYVPGTGELAIFCGAMVGAGMGFLWYNSYPAEIFMGDVGALSLGGAIGTVAVATKHELLLVIVGGLFVMETLSVIFQVGFFKLKQRRIFRMAPLHHHFELLGWPEPKIIVRFWIISIILALLALSTLKIR</sequence>
<evidence type="ECO:0000256" key="2">
    <source>
        <dbReference type="ARBA" id="ARBA00005583"/>
    </source>
</evidence>
<feature type="transmembrane region" description="Helical" evidence="7">
    <location>
        <begin position="30"/>
        <end position="49"/>
    </location>
</feature>
<dbReference type="GO" id="GO:0009252">
    <property type="term" value="P:peptidoglycan biosynthetic process"/>
    <property type="evidence" value="ECO:0007669"/>
    <property type="project" value="UniProtKB-UniRule"/>
</dbReference>
<reference evidence="10" key="1">
    <citation type="journal article" date="2021" name="Environ. Microbiol.">
        <title>Genomic characterization of three novel Desulfobacterota classes expand the metabolic and phylogenetic diversity of the phylum.</title>
        <authorList>
            <person name="Murphy C.L."/>
            <person name="Biggerstaff J."/>
            <person name="Eichhorn A."/>
            <person name="Ewing E."/>
            <person name="Shahan R."/>
            <person name="Soriano D."/>
            <person name="Stewart S."/>
            <person name="VanMol K."/>
            <person name="Walker R."/>
            <person name="Walters P."/>
            <person name="Elshahed M.S."/>
            <person name="Youssef N.H."/>
        </authorList>
    </citation>
    <scope>NUCLEOTIDE SEQUENCE</scope>
    <source>
        <strain evidence="10">Zod_Metabat.24</strain>
    </source>
</reference>
<feature type="binding site" evidence="9">
    <location>
        <position position="194"/>
    </location>
    <ligand>
        <name>Mg(2+)</name>
        <dbReference type="ChEBI" id="CHEBI:18420"/>
    </ligand>
</feature>
<gene>
    <name evidence="7" type="primary">mraY</name>
    <name evidence="10" type="ORF">JW984_11415</name>
</gene>
<dbReference type="GO" id="GO:0008963">
    <property type="term" value="F:phospho-N-acetylmuramoyl-pentapeptide-transferase activity"/>
    <property type="evidence" value="ECO:0007669"/>
    <property type="project" value="UniProtKB-UniRule"/>
</dbReference>
<dbReference type="GO" id="GO:0051301">
    <property type="term" value="P:cell division"/>
    <property type="evidence" value="ECO:0007669"/>
    <property type="project" value="UniProtKB-KW"/>
</dbReference>
<dbReference type="PANTHER" id="PTHR22926:SF5">
    <property type="entry name" value="PHOSPHO-N-ACETYLMURAMOYL-PENTAPEPTIDE-TRANSFERASE HOMOLOG"/>
    <property type="match status" value="1"/>
</dbReference>
<evidence type="ECO:0000256" key="6">
    <source>
        <dbReference type="ARBA" id="ARBA00023136"/>
    </source>
</evidence>
<protein>
    <recommendedName>
        <fullName evidence="7 8">Phospho-N-acetylmuramoyl-pentapeptide-transferase</fullName>
        <ecNumber evidence="7 8">2.7.8.13</ecNumber>
    </recommendedName>
    <alternativeName>
        <fullName evidence="7">UDP-MurNAc-pentapeptide phosphotransferase</fullName>
    </alternativeName>
</protein>
<evidence type="ECO:0000256" key="1">
    <source>
        <dbReference type="ARBA" id="ARBA00004141"/>
    </source>
</evidence>
<comment type="function">
    <text evidence="7">Catalyzes the initial step of the lipid cycle reactions in the biosynthesis of the cell wall peptidoglycan: transfers peptidoglycan precursor phospho-MurNAc-pentapeptide from UDP-MurNAc-pentapeptide onto the lipid carrier undecaprenyl phosphate, yielding undecaprenyl-pyrophosphoryl-MurNAc-pentapeptide, known as lipid I.</text>
</comment>
<keyword evidence="7" id="KW-0961">Cell wall biogenesis/degradation</keyword>
<reference evidence="10" key="2">
    <citation type="submission" date="2021-01" db="EMBL/GenBank/DDBJ databases">
        <authorList>
            <person name="Hahn C.R."/>
            <person name="Youssef N.H."/>
            <person name="Elshahed M."/>
        </authorList>
    </citation>
    <scope>NUCLEOTIDE SEQUENCE</scope>
    <source>
        <strain evidence="10">Zod_Metabat.24</strain>
    </source>
</reference>
<dbReference type="GO" id="GO:0046872">
    <property type="term" value="F:metal ion binding"/>
    <property type="evidence" value="ECO:0007669"/>
    <property type="project" value="UniProtKB-KW"/>
</dbReference>
<evidence type="ECO:0000256" key="9">
    <source>
        <dbReference type="PIRSR" id="PIRSR600715-1"/>
    </source>
</evidence>
<dbReference type="CDD" id="cd06852">
    <property type="entry name" value="GT_MraY"/>
    <property type="match status" value="1"/>
</dbReference>
<keyword evidence="7 9" id="KW-0479">Metal-binding</keyword>
<keyword evidence="6 7" id="KW-0472">Membrane</keyword>
<dbReference type="EC" id="2.7.8.13" evidence="7 8"/>
<feature type="transmembrane region" description="Helical" evidence="7">
    <location>
        <begin position="175"/>
        <end position="195"/>
    </location>
</feature>
<comment type="catalytic activity">
    <reaction evidence="7">
        <text>UDP-N-acetyl-alpha-D-muramoyl-L-alanyl-gamma-D-glutamyl-meso-2,6-diaminopimeloyl-D-alanyl-D-alanine + di-trans,octa-cis-undecaprenyl phosphate = di-trans,octa-cis-undecaprenyl diphospho-N-acetyl-alpha-D-muramoyl-L-alanyl-D-glutamyl-meso-2,6-diaminopimeloyl-D-alanyl-D-alanine + UMP</text>
        <dbReference type="Rhea" id="RHEA:28386"/>
        <dbReference type="ChEBI" id="CHEBI:57865"/>
        <dbReference type="ChEBI" id="CHEBI:60392"/>
        <dbReference type="ChEBI" id="CHEBI:61386"/>
        <dbReference type="ChEBI" id="CHEBI:61387"/>
        <dbReference type="EC" id="2.7.8.13"/>
    </reaction>
</comment>
<evidence type="ECO:0000313" key="11">
    <source>
        <dbReference type="Proteomes" id="UP000809273"/>
    </source>
</evidence>
<dbReference type="GO" id="GO:0071555">
    <property type="term" value="P:cell wall organization"/>
    <property type="evidence" value="ECO:0007669"/>
    <property type="project" value="UniProtKB-KW"/>
</dbReference>
<evidence type="ECO:0000313" key="10">
    <source>
        <dbReference type="EMBL" id="MBN1573794.1"/>
    </source>
</evidence>
<feature type="transmembrane region" description="Helical" evidence="7">
    <location>
        <begin position="340"/>
        <end position="359"/>
    </location>
</feature>
<name>A0A9D8KGL0_9DELT</name>
<comment type="caution">
    <text evidence="10">The sequence shown here is derived from an EMBL/GenBank/DDBJ whole genome shotgun (WGS) entry which is preliminary data.</text>
</comment>
<dbReference type="EMBL" id="JAFGIX010000055">
    <property type="protein sequence ID" value="MBN1573794.1"/>
    <property type="molecule type" value="Genomic_DNA"/>
</dbReference>
<feature type="transmembrane region" description="Helical" evidence="7">
    <location>
        <begin position="70"/>
        <end position="94"/>
    </location>
</feature>
<feature type="transmembrane region" description="Helical" evidence="7">
    <location>
        <begin position="265"/>
        <end position="284"/>
    </location>
</feature>
<evidence type="ECO:0000256" key="7">
    <source>
        <dbReference type="HAMAP-Rule" id="MF_00038"/>
    </source>
</evidence>
<dbReference type="InterPro" id="IPR018480">
    <property type="entry name" value="PNAcMuramoyl-5peptid_Trfase_CS"/>
</dbReference>
<dbReference type="GO" id="GO:0005886">
    <property type="term" value="C:plasma membrane"/>
    <property type="evidence" value="ECO:0007669"/>
    <property type="project" value="UniProtKB-SubCell"/>
</dbReference>
<comment type="pathway">
    <text evidence="7">Cell wall biogenesis; peptidoglycan biosynthesis.</text>
</comment>
<dbReference type="Pfam" id="PF00953">
    <property type="entry name" value="Glycos_transf_4"/>
    <property type="match status" value="1"/>
</dbReference>
<comment type="similarity">
    <text evidence="2 7">Belongs to the glycosyltransferase 4 family. MraY subfamily.</text>
</comment>
<dbReference type="Pfam" id="PF10555">
    <property type="entry name" value="MraY_sig1"/>
    <property type="match status" value="1"/>
</dbReference>
<proteinExistence type="inferred from homology"/>
<feature type="transmembrane region" description="Helical" evidence="7">
    <location>
        <begin position="100"/>
        <end position="118"/>
    </location>
</feature>
<keyword evidence="7" id="KW-0131">Cell cycle</keyword>
<feature type="transmembrane region" description="Helical" evidence="7">
    <location>
        <begin position="202"/>
        <end position="221"/>
    </location>
</feature>
<feature type="transmembrane region" description="Helical" evidence="7">
    <location>
        <begin position="241"/>
        <end position="258"/>
    </location>
</feature>
<organism evidence="10 11">
    <name type="scientific">Candidatus Zymogenus saltonus</name>
    <dbReference type="NCBI Taxonomy" id="2844893"/>
    <lineage>
        <taxon>Bacteria</taxon>
        <taxon>Deltaproteobacteria</taxon>
        <taxon>Candidatus Zymogenia</taxon>
        <taxon>Candidatus Zymogeniales</taxon>
        <taxon>Candidatus Zymogenaceae</taxon>
        <taxon>Candidatus Zymogenus</taxon>
    </lineage>
</organism>
<keyword evidence="7" id="KW-0132">Cell division</keyword>
<feature type="transmembrane region" description="Helical" evidence="7">
    <location>
        <begin position="290"/>
        <end position="313"/>
    </location>
</feature>
<evidence type="ECO:0000256" key="8">
    <source>
        <dbReference type="NCBIfam" id="TIGR00445"/>
    </source>
</evidence>
<evidence type="ECO:0000256" key="4">
    <source>
        <dbReference type="ARBA" id="ARBA00022692"/>
    </source>
</evidence>
<keyword evidence="4 7" id="KW-0812">Transmembrane</keyword>
<dbReference type="InterPro" id="IPR003524">
    <property type="entry name" value="PNAcMuramoyl-5peptid_Trfase"/>
</dbReference>
<dbReference type="HAMAP" id="MF_00038">
    <property type="entry name" value="MraY"/>
    <property type="match status" value="1"/>
</dbReference>
<dbReference type="PROSITE" id="PS01348">
    <property type="entry name" value="MRAY_2"/>
    <property type="match status" value="1"/>
</dbReference>
<keyword evidence="7" id="KW-1003">Cell membrane</keyword>
<keyword evidence="5 7" id="KW-1133">Transmembrane helix</keyword>
<keyword evidence="7 9" id="KW-0460">Magnesium</keyword>
<accession>A0A9D8KGL0</accession>
<keyword evidence="7" id="KW-0573">Peptidoglycan synthesis</keyword>
<dbReference type="PANTHER" id="PTHR22926">
    <property type="entry name" value="PHOSPHO-N-ACETYLMURAMOYL-PENTAPEPTIDE-TRANSFERASE"/>
    <property type="match status" value="1"/>
</dbReference>
<dbReference type="AlphaFoldDB" id="A0A9D8KGL0"/>
<keyword evidence="7" id="KW-0133">Cell shape</keyword>
<comment type="subcellular location">
    <subcellularLocation>
        <location evidence="7">Cell membrane</location>
        <topology evidence="7">Multi-pass membrane protein</topology>
    </subcellularLocation>
    <subcellularLocation>
        <location evidence="1">Membrane</location>
        <topology evidence="1">Multi-pass membrane protein</topology>
    </subcellularLocation>
</comment>